<dbReference type="PROSITE" id="PS50994">
    <property type="entry name" value="INTEGRASE"/>
    <property type="match status" value="1"/>
</dbReference>
<evidence type="ECO:0000256" key="2">
    <source>
        <dbReference type="ARBA" id="ARBA00022695"/>
    </source>
</evidence>
<keyword evidence="6" id="KW-0694">RNA-binding</keyword>
<keyword evidence="4" id="KW-0255">Endonuclease</keyword>
<keyword evidence="2" id="KW-0548">Nucleotidyltransferase</keyword>
<evidence type="ECO:0000256" key="8">
    <source>
        <dbReference type="SAM" id="MobiDB-lite"/>
    </source>
</evidence>
<dbReference type="InterPro" id="IPR041373">
    <property type="entry name" value="RT_RNaseH"/>
</dbReference>
<keyword evidence="1" id="KW-0808">Transferase</keyword>
<keyword evidence="5" id="KW-0378">Hydrolase</keyword>
<dbReference type="AlphaFoldDB" id="A0A1W5CTP2"/>
<accession>A0A1W5CTP2</accession>
<reference evidence="11" key="1">
    <citation type="submission" date="2017-03" db="EMBL/GenBank/DDBJ databases">
        <authorList>
            <person name="Sharma R."/>
            <person name="Thines M."/>
        </authorList>
    </citation>
    <scope>NUCLEOTIDE SEQUENCE [LARGE SCALE GENOMIC DNA]</scope>
</reference>
<dbReference type="CDD" id="cd09274">
    <property type="entry name" value="RNase_HI_RT_Ty3"/>
    <property type="match status" value="1"/>
</dbReference>
<organism evidence="10 11">
    <name type="scientific">Lasallia pustulata</name>
    <dbReference type="NCBI Taxonomy" id="136370"/>
    <lineage>
        <taxon>Eukaryota</taxon>
        <taxon>Fungi</taxon>
        <taxon>Dikarya</taxon>
        <taxon>Ascomycota</taxon>
        <taxon>Pezizomycotina</taxon>
        <taxon>Lecanoromycetes</taxon>
        <taxon>OSLEUM clade</taxon>
        <taxon>Umbilicariomycetidae</taxon>
        <taxon>Umbilicariales</taxon>
        <taxon>Umbilicariaceae</taxon>
        <taxon>Lasallia</taxon>
    </lineage>
</organism>
<name>A0A1W5CTP2_9LECA</name>
<dbReference type="Pfam" id="PF00078">
    <property type="entry name" value="RVT_1"/>
    <property type="match status" value="1"/>
</dbReference>
<evidence type="ECO:0000256" key="7">
    <source>
        <dbReference type="ARBA" id="ARBA00022918"/>
    </source>
</evidence>
<dbReference type="GO" id="GO:0005634">
    <property type="term" value="C:nucleus"/>
    <property type="evidence" value="ECO:0007669"/>
    <property type="project" value="UniProtKB-ARBA"/>
</dbReference>
<dbReference type="EMBL" id="FWEW01000258">
    <property type="protein sequence ID" value="SLM34213.1"/>
    <property type="molecule type" value="Genomic_DNA"/>
</dbReference>
<dbReference type="Pfam" id="PF17921">
    <property type="entry name" value="Integrase_H2C2"/>
    <property type="match status" value="1"/>
</dbReference>
<protein>
    <submittedName>
        <fullName evidence="10">Reverse partial</fullName>
    </submittedName>
</protein>
<dbReference type="PANTHER" id="PTHR37984:SF5">
    <property type="entry name" value="PROTEIN NYNRIN-LIKE"/>
    <property type="match status" value="1"/>
</dbReference>
<dbReference type="GO" id="GO:0015074">
    <property type="term" value="P:DNA integration"/>
    <property type="evidence" value="ECO:0007669"/>
    <property type="project" value="InterPro"/>
</dbReference>
<dbReference type="InterPro" id="IPR036397">
    <property type="entry name" value="RNaseH_sf"/>
</dbReference>
<evidence type="ECO:0000256" key="4">
    <source>
        <dbReference type="ARBA" id="ARBA00022759"/>
    </source>
</evidence>
<dbReference type="Gene3D" id="3.30.70.270">
    <property type="match status" value="2"/>
</dbReference>
<evidence type="ECO:0000313" key="11">
    <source>
        <dbReference type="Proteomes" id="UP000192927"/>
    </source>
</evidence>
<dbReference type="GO" id="GO:0003964">
    <property type="term" value="F:RNA-directed DNA polymerase activity"/>
    <property type="evidence" value="ECO:0007669"/>
    <property type="project" value="UniProtKB-KW"/>
</dbReference>
<dbReference type="Gene3D" id="3.30.420.10">
    <property type="entry name" value="Ribonuclease H-like superfamily/Ribonuclease H"/>
    <property type="match status" value="1"/>
</dbReference>
<evidence type="ECO:0000256" key="1">
    <source>
        <dbReference type="ARBA" id="ARBA00022679"/>
    </source>
</evidence>
<dbReference type="SUPFAM" id="SSF56672">
    <property type="entry name" value="DNA/RNA polymerases"/>
    <property type="match status" value="1"/>
</dbReference>
<proteinExistence type="predicted"/>
<keyword evidence="3" id="KW-0540">Nuclease</keyword>
<feature type="domain" description="Integrase catalytic" evidence="9">
    <location>
        <begin position="932"/>
        <end position="1098"/>
    </location>
</feature>
<feature type="region of interest" description="Disordered" evidence="8">
    <location>
        <begin position="1118"/>
        <end position="1142"/>
    </location>
</feature>
<dbReference type="InterPro" id="IPR000477">
    <property type="entry name" value="RT_dom"/>
</dbReference>
<dbReference type="Gene3D" id="3.10.10.10">
    <property type="entry name" value="HIV Type 1 Reverse Transcriptase, subunit A, domain 1"/>
    <property type="match status" value="1"/>
</dbReference>
<keyword evidence="11" id="KW-1185">Reference proteome</keyword>
<dbReference type="Proteomes" id="UP000192927">
    <property type="component" value="Unassembled WGS sequence"/>
</dbReference>
<dbReference type="InterPro" id="IPR050951">
    <property type="entry name" value="Retrovirus_Pol_polyprotein"/>
</dbReference>
<dbReference type="GO" id="GO:0004519">
    <property type="term" value="F:endonuclease activity"/>
    <property type="evidence" value="ECO:0007669"/>
    <property type="project" value="UniProtKB-KW"/>
</dbReference>
<sequence>MSSPMEVRGIGLTSHSANEYARVDFYLPGKDGRTAYFQREVHLVENLKANLLMGIDIISPEQIHIDTSREVATVRLCDNIELALSIRTRSANVQRTVFSQKETRIPAHTQKALPIYGAKGTSLSLPQDRDLLFEPSVKQKVSVFAHIVNHCMEAIYVQNDSDSDVVLPRNTRIGNVVEYEADGCFLASVSDSEIALKPAKKLRTTGWIRRAWKGMLAAAATTAAYRITTDGPNDITTHLESKLSNRATGYGDQPTIKAFNKAVNNYPNLWVDHGNTAKVPESEWMEIPLVDNWMELYKPGQARVYPVGQKDREVIDSAFDKLHEQGRMEWTTEATTFTYPCFVVWKNFPDGRKKGRVVVDIRALNKITLPDAYPVPSQSDILSAVSGASHITTVDCCSFFYHWLVKPEHRHRLTVSSHRGQETFKVAVIGYRNLPAYVQQMIDRILRPFRTFARAYVDDIVIFSKSFEEHLEHLDQVFKTLSNYNICLAPEKSFLGYPSVALLGQRVDAFGLATSADKLAAIAQLAFPKTLRQLDHYLGLTGYLRQYVPYYAAVVRPLQQRKVALTQGLRLRLVKGNARKNAASRLGINMPTPKELNAFHHLQSMFSKPSILVHFSPKRLLYIDMDASKEVGVGAYAYHVTVEPTTKSPPKQKTIQPILFLSRELTGPEAQYWPTELEMSGLVWVVRKLRHLIEASEASVIVFTDHSATCQIARQTSLNTVSIEKSNLKLVRSSEYLQRFNLDIQHRSGISNVIPDSLSRLPIINSCKIRLIERDQYQDEEKAVQEHETETVSAHPITLVELSEDFKKRLIQGYTADPRWTRIHRMLDTNARLGENAADLPYKVVRELICFKDIELGLRLCIPESLIPEVFRLAHDELGHQGYDRTHQKLSEGLYIFNMAKHLRSYIRHCPQCQLYCTPRHPIHGSLQPILAPPRPFHTISIDFILALPLTAKGSDCVMSVTCKFSKAITLIEGKIAMSGKEWAILLLDRLALLLWGLPRAILSDRDRRFVGQLWRGIFERLGVDLLYSTSYHPQTDGMSERSNQTVEIALRYYLATLPEGALNQWPSVLPRLSLALNNSMNFSSTGKTPTQVIHGFRAREALDFLRADNNSELIDIPDHERLDTNDGDQTDAHPVTTRSQI</sequence>
<dbReference type="GO" id="GO:0003723">
    <property type="term" value="F:RNA binding"/>
    <property type="evidence" value="ECO:0007669"/>
    <property type="project" value="UniProtKB-KW"/>
</dbReference>
<dbReference type="SUPFAM" id="SSF53098">
    <property type="entry name" value="Ribonuclease H-like"/>
    <property type="match status" value="1"/>
</dbReference>
<dbReference type="InterPro" id="IPR012337">
    <property type="entry name" value="RNaseH-like_sf"/>
</dbReference>
<dbReference type="InterPro" id="IPR043502">
    <property type="entry name" value="DNA/RNA_pol_sf"/>
</dbReference>
<keyword evidence="7" id="KW-0695">RNA-directed DNA polymerase</keyword>
<evidence type="ECO:0000256" key="6">
    <source>
        <dbReference type="ARBA" id="ARBA00022884"/>
    </source>
</evidence>
<evidence type="ECO:0000259" key="9">
    <source>
        <dbReference type="PROSITE" id="PS50994"/>
    </source>
</evidence>
<dbReference type="GO" id="GO:0016787">
    <property type="term" value="F:hydrolase activity"/>
    <property type="evidence" value="ECO:0007669"/>
    <property type="project" value="UniProtKB-KW"/>
</dbReference>
<dbReference type="InterPro" id="IPR043128">
    <property type="entry name" value="Rev_trsase/Diguanyl_cyclase"/>
</dbReference>
<evidence type="ECO:0000313" key="10">
    <source>
        <dbReference type="EMBL" id="SLM34213.1"/>
    </source>
</evidence>
<dbReference type="Gene3D" id="1.10.340.70">
    <property type="match status" value="1"/>
</dbReference>
<dbReference type="CDD" id="cd01647">
    <property type="entry name" value="RT_LTR"/>
    <property type="match status" value="1"/>
</dbReference>
<dbReference type="InterPro" id="IPR041588">
    <property type="entry name" value="Integrase_H2C2"/>
</dbReference>
<evidence type="ECO:0000256" key="5">
    <source>
        <dbReference type="ARBA" id="ARBA00022801"/>
    </source>
</evidence>
<dbReference type="Pfam" id="PF17917">
    <property type="entry name" value="RT_RNaseH"/>
    <property type="match status" value="1"/>
</dbReference>
<dbReference type="PANTHER" id="PTHR37984">
    <property type="entry name" value="PROTEIN CBG26694"/>
    <property type="match status" value="1"/>
</dbReference>
<dbReference type="InterPro" id="IPR001584">
    <property type="entry name" value="Integrase_cat-core"/>
</dbReference>
<evidence type="ECO:0000256" key="3">
    <source>
        <dbReference type="ARBA" id="ARBA00022722"/>
    </source>
</evidence>